<sequence>MSSSAVTYLCTLCNEVVSEQQQSLECPVCSRWQHRRHPETKVSQNEYYAAGRGTSVPSVDNWKCWNCSRDAQNEEIISDGDNEPDCDIFEFRSQDIHKELDVACVPNNIKIQSGDSLNSLFSKDTIFHKIKNFFVGTADAKIVNTELSNWILDPERSAEEILQLVSKDFKEIPGVLRNRDQRAWLVFMVIHNINKIPGLIIEGTWLDVILCLINYTYDFDFQTAISIFVKSQNTRNQTMQTHSSCCNWVIKVLSSNSLCASPYLQLELIRHIYNKKSFTTPQIQGIMQGVVNIISNLNPEQLFTVLGHNLHCTPEHILFALHFPGIKENEIERQRNILGNKIQRDLKMTRFTKEIAFFANTMKYTGFCAQVMSQKYSNDAGNLIKFIHQCLSLFMFGSFNPYEYGKLYQSSAYKNTLLLPFTFDGIGDITETIVGIPMTFMSEKGVNETYAEQKKYLKTKSNYKKQFNKLMKRRNNLIRALDLPYSTSVFPKMFALREINGQNVSFNRKFQKEIYKQKYIEYKL</sequence>
<keyword evidence="2" id="KW-1185">Reference proteome</keyword>
<dbReference type="EMBL" id="CAXKWB010051107">
    <property type="protein sequence ID" value="CAL4170914.1"/>
    <property type="molecule type" value="Genomic_DNA"/>
</dbReference>
<dbReference type="AlphaFoldDB" id="A0AAV2S9L9"/>
<comment type="caution">
    <text evidence="1">The sequence shown here is derived from an EMBL/GenBank/DDBJ whole genome shotgun (WGS) entry which is preliminary data.</text>
</comment>
<name>A0AAV2S9L9_MEGNR</name>
<dbReference type="Proteomes" id="UP001497623">
    <property type="component" value="Unassembled WGS sequence"/>
</dbReference>
<gene>
    <name evidence="1" type="ORF">MNOR_LOCUS34057</name>
</gene>
<protein>
    <submittedName>
        <fullName evidence="1">Uncharacterized protein</fullName>
    </submittedName>
</protein>
<reference evidence="1 2" key="1">
    <citation type="submission" date="2024-05" db="EMBL/GenBank/DDBJ databases">
        <authorList>
            <person name="Wallberg A."/>
        </authorList>
    </citation>
    <scope>NUCLEOTIDE SEQUENCE [LARGE SCALE GENOMIC DNA]</scope>
</reference>
<proteinExistence type="predicted"/>
<dbReference type="SUPFAM" id="SSF57903">
    <property type="entry name" value="FYVE/PHD zinc finger"/>
    <property type="match status" value="1"/>
</dbReference>
<evidence type="ECO:0000313" key="1">
    <source>
        <dbReference type="EMBL" id="CAL4170914.1"/>
    </source>
</evidence>
<evidence type="ECO:0000313" key="2">
    <source>
        <dbReference type="Proteomes" id="UP001497623"/>
    </source>
</evidence>
<accession>A0AAV2S9L9</accession>
<organism evidence="1 2">
    <name type="scientific">Meganyctiphanes norvegica</name>
    <name type="common">Northern krill</name>
    <name type="synonym">Thysanopoda norvegica</name>
    <dbReference type="NCBI Taxonomy" id="48144"/>
    <lineage>
        <taxon>Eukaryota</taxon>
        <taxon>Metazoa</taxon>
        <taxon>Ecdysozoa</taxon>
        <taxon>Arthropoda</taxon>
        <taxon>Crustacea</taxon>
        <taxon>Multicrustacea</taxon>
        <taxon>Malacostraca</taxon>
        <taxon>Eumalacostraca</taxon>
        <taxon>Eucarida</taxon>
        <taxon>Euphausiacea</taxon>
        <taxon>Euphausiidae</taxon>
        <taxon>Meganyctiphanes</taxon>
    </lineage>
</organism>
<dbReference type="InterPro" id="IPR011011">
    <property type="entry name" value="Znf_FYVE_PHD"/>
</dbReference>